<dbReference type="SMART" id="SM01017">
    <property type="entry name" value="Arrestin_C"/>
    <property type="match status" value="1"/>
</dbReference>
<feature type="compositionally biased region" description="Polar residues" evidence="2">
    <location>
        <begin position="150"/>
        <end position="165"/>
    </location>
</feature>
<reference evidence="4 5" key="1">
    <citation type="journal article" date="2018" name="Mol. Biol. Evol.">
        <title>Broad Genomic Sampling Reveals a Smut Pathogenic Ancestry of the Fungal Clade Ustilaginomycotina.</title>
        <authorList>
            <person name="Kijpornyongpan T."/>
            <person name="Mondo S.J."/>
            <person name="Barry K."/>
            <person name="Sandor L."/>
            <person name="Lee J."/>
            <person name="Lipzen A."/>
            <person name="Pangilinan J."/>
            <person name="LaButti K."/>
            <person name="Hainaut M."/>
            <person name="Henrissat B."/>
            <person name="Grigoriev I.V."/>
            <person name="Spatafora J.W."/>
            <person name="Aime M.C."/>
        </authorList>
    </citation>
    <scope>NUCLEOTIDE SEQUENCE [LARGE SCALE GENOMIC DNA]</scope>
    <source>
        <strain evidence="4 5">MCA 4186</strain>
    </source>
</reference>
<dbReference type="RefSeq" id="XP_025601651.1">
    <property type="nucleotide sequence ID" value="XM_025739052.1"/>
</dbReference>
<dbReference type="STRING" id="58919.A0A316ZK39"/>
<feature type="compositionally biased region" description="Low complexity" evidence="2">
    <location>
        <begin position="1519"/>
        <end position="1543"/>
    </location>
</feature>
<protein>
    <recommendedName>
        <fullName evidence="3">Arrestin C-terminal-like domain-containing protein</fullName>
    </recommendedName>
</protein>
<dbReference type="EMBL" id="KZ819283">
    <property type="protein sequence ID" value="PWO01373.1"/>
    <property type="molecule type" value="Genomic_DNA"/>
</dbReference>
<dbReference type="Proteomes" id="UP000245946">
    <property type="component" value="Unassembled WGS sequence"/>
</dbReference>
<dbReference type="GO" id="GO:0007165">
    <property type="term" value="P:signal transduction"/>
    <property type="evidence" value="ECO:0007669"/>
    <property type="project" value="InterPro"/>
</dbReference>
<feature type="compositionally biased region" description="Low complexity" evidence="2">
    <location>
        <begin position="36"/>
        <end position="49"/>
    </location>
</feature>
<feature type="region of interest" description="Disordered" evidence="2">
    <location>
        <begin position="347"/>
        <end position="395"/>
    </location>
</feature>
<feature type="compositionally biased region" description="Acidic residues" evidence="2">
    <location>
        <begin position="1248"/>
        <end position="1258"/>
    </location>
</feature>
<feature type="region of interest" description="Disordered" evidence="2">
    <location>
        <begin position="1652"/>
        <end position="1746"/>
    </location>
</feature>
<feature type="region of interest" description="Disordered" evidence="2">
    <location>
        <begin position="447"/>
        <end position="596"/>
    </location>
</feature>
<accession>A0A316ZK39</accession>
<keyword evidence="5" id="KW-1185">Reference proteome</keyword>
<feature type="compositionally biased region" description="Polar residues" evidence="2">
    <location>
        <begin position="255"/>
        <end position="270"/>
    </location>
</feature>
<feature type="compositionally biased region" description="Basic and acidic residues" evidence="2">
    <location>
        <begin position="1259"/>
        <end position="1275"/>
    </location>
</feature>
<feature type="region of interest" description="Disordered" evidence="2">
    <location>
        <begin position="1020"/>
        <end position="1050"/>
    </location>
</feature>
<feature type="compositionally biased region" description="Low complexity" evidence="2">
    <location>
        <begin position="1041"/>
        <end position="1050"/>
    </location>
</feature>
<feature type="compositionally biased region" description="Basic residues" evidence="2">
    <location>
        <begin position="1505"/>
        <end position="1518"/>
    </location>
</feature>
<feature type="compositionally biased region" description="Polar residues" evidence="2">
    <location>
        <begin position="1379"/>
        <end position="1398"/>
    </location>
</feature>
<feature type="region of interest" description="Disordered" evidence="2">
    <location>
        <begin position="1582"/>
        <end position="1626"/>
    </location>
</feature>
<feature type="compositionally biased region" description="Low complexity" evidence="2">
    <location>
        <begin position="548"/>
        <end position="579"/>
    </location>
</feature>
<feature type="compositionally biased region" description="Low complexity" evidence="2">
    <location>
        <begin position="1409"/>
        <end position="1458"/>
    </location>
</feature>
<feature type="compositionally biased region" description="Polar residues" evidence="2">
    <location>
        <begin position="288"/>
        <end position="311"/>
    </location>
</feature>
<gene>
    <name evidence="4" type="ORF">FA09DRAFT_12480</name>
</gene>
<feature type="compositionally biased region" description="Low complexity" evidence="2">
    <location>
        <begin position="116"/>
        <end position="137"/>
    </location>
</feature>
<dbReference type="GO" id="GO:0002031">
    <property type="term" value="P:G protein-coupled receptor internalization"/>
    <property type="evidence" value="ECO:0007669"/>
    <property type="project" value="TreeGrafter"/>
</dbReference>
<name>A0A316ZK39_9BASI</name>
<feature type="compositionally biased region" description="Basic and acidic residues" evidence="2">
    <location>
        <begin position="1235"/>
        <end position="1247"/>
    </location>
</feature>
<dbReference type="InterPro" id="IPR014752">
    <property type="entry name" value="Arrestin-like_C"/>
</dbReference>
<dbReference type="OrthoDB" id="298939at2759"/>
<feature type="region of interest" description="Disordered" evidence="2">
    <location>
        <begin position="1079"/>
        <end position="1131"/>
    </location>
</feature>
<dbReference type="GO" id="GO:0001664">
    <property type="term" value="F:G protein-coupled receptor binding"/>
    <property type="evidence" value="ECO:0007669"/>
    <property type="project" value="TreeGrafter"/>
</dbReference>
<feature type="compositionally biased region" description="Basic and acidic residues" evidence="2">
    <location>
        <begin position="1319"/>
        <end position="1337"/>
    </location>
</feature>
<feature type="region of interest" description="Disordered" evidence="2">
    <location>
        <begin position="1230"/>
        <end position="1550"/>
    </location>
</feature>
<feature type="compositionally biased region" description="Basic and acidic residues" evidence="2">
    <location>
        <begin position="102"/>
        <end position="114"/>
    </location>
</feature>
<dbReference type="Pfam" id="PF02752">
    <property type="entry name" value="Arrestin_C"/>
    <property type="match status" value="1"/>
</dbReference>
<feature type="compositionally biased region" description="Polar residues" evidence="2">
    <location>
        <begin position="1710"/>
        <end position="1728"/>
    </location>
</feature>
<feature type="region of interest" description="Disordered" evidence="2">
    <location>
        <begin position="1"/>
        <end position="317"/>
    </location>
</feature>
<dbReference type="PANTHER" id="PTHR11792">
    <property type="entry name" value="ARRESTIN"/>
    <property type="match status" value="1"/>
</dbReference>
<dbReference type="GeneID" id="37266598"/>
<feature type="compositionally biased region" description="Low complexity" evidence="2">
    <location>
        <begin position="1276"/>
        <end position="1309"/>
    </location>
</feature>
<organism evidence="4 5">
    <name type="scientific">Tilletiopsis washingtonensis</name>
    <dbReference type="NCBI Taxonomy" id="58919"/>
    <lineage>
        <taxon>Eukaryota</taxon>
        <taxon>Fungi</taxon>
        <taxon>Dikarya</taxon>
        <taxon>Basidiomycota</taxon>
        <taxon>Ustilaginomycotina</taxon>
        <taxon>Exobasidiomycetes</taxon>
        <taxon>Entylomatales</taxon>
        <taxon>Entylomatales incertae sedis</taxon>
        <taxon>Tilletiopsis</taxon>
    </lineage>
</organism>
<feature type="compositionally biased region" description="Basic and acidic residues" evidence="2">
    <location>
        <begin position="1493"/>
        <end position="1504"/>
    </location>
</feature>
<feature type="domain" description="Arrestin C-terminal-like" evidence="3">
    <location>
        <begin position="803"/>
        <end position="969"/>
    </location>
</feature>
<dbReference type="InterPro" id="IPR000698">
    <property type="entry name" value="Arrestin"/>
</dbReference>
<evidence type="ECO:0000313" key="4">
    <source>
        <dbReference type="EMBL" id="PWO01373.1"/>
    </source>
</evidence>
<comment type="similarity">
    <text evidence="1">Belongs to the arrestin family.</text>
</comment>
<feature type="compositionally biased region" description="Low complexity" evidence="2">
    <location>
        <begin position="1353"/>
        <end position="1371"/>
    </location>
</feature>
<feature type="compositionally biased region" description="Low complexity" evidence="2">
    <location>
        <begin position="91"/>
        <end position="101"/>
    </location>
</feature>
<feature type="compositionally biased region" description="Basic and acidic residues" evidence="2">
    <location>
        <begin position="1602"/>
        <end position="1618"/>
    </location>
</feature>
<dbReference type="GO" id="GO:0005737">
    <property type="term" value="C:cytoplasm"/>
    <property type="evidence" value="ECO:0007669"/>
    <property type="project" value="TreeGrafter"/>
</dbReference>
<proteinExistence type="inferred from homology"/>
<feature type="compositionally biased region" description="Polar residues" evidence="2">
    <location>
        <begin position="347"/>
        <end position="366"/>
    </location>
</feature>
<dbReference type="SUPFAM" id="SSF81296">
    <property type="entry name" value="E set domains"/>
    <property type="match status" value="1"/>
</dbReference>
<dbReference type="InterPro" id="IPR011022">
    <property type="entry name" value="Arrestin_C-like"/>
</dbReference>
<dbReference type="PANTHER" id="PTHR11792:SF17">
    <property type="entry name" value="KURTZ ARRESTIN"/>
    <property type="match status" value="1"/>
</dbReference>
<dbReference type="InterPro" id="IPR014756">
    <property type="entry name" value="Ig_E-set"/>
</dbReference>
<feature type="compositionally biased region" description="Low complexity" evidence="2">
    <location>
        <begin position="1665"/>
        <end position="1690"/>
    </location>
</feature>
<evidence type="ECO:0000313" key="5">
    <source>
        <dbReference type="Proteomes" id="UP000245946"/>
    </source>
</evidence>
<feature type="compositionally biased region" description="Polar residues" evidence="2">
    <location>
        <begin position="461"/>
        <end position="470"/>
    </location>
</feature>
<sequence>MSGLGMSGLGISFSPEPPVHQKAPQPQRQRPRANPSYSSLSSAASSSGSERGGLPRRPASSVDRRVRIASGLPGILGADTESDVSPRSDADTASLLSLSTLDGRDAHGQGRTERLGAAVAAMQGGQQPTSYSSSGSSNGRGGVARRAQTIRKQASQPILSRSSTMRFPVQSAVDAPSMSRSQSQVSLSSAYKSSGGQSAGSGLGRTSEIPRSVSRTQRGPRVRARTLDANEEAPAPATTRRVPDGFGGYVEVPETASTADQGSADPQSSRAFDGPALRATAPEFHPSPTESQVTGISSYSAPSATHSQQSRPRPVSAQPVLRVGSFYGADGVETAYLDADGRLSRAGTSVASSEASSKTRQRSQSGGLPRAHMMSGPDAAQSIGPHNAGAPAEAVTRGIGGMRSVRGFRGLEGAERGEAMVSLDSLESRFQLGEAIIPGRVRTAEEESIIGSDDQGHSRRQSISGTTTAGTEVGPGDSISNVGTGVRAPSRMRSDSAASMGRPRSASSAAGVSLERSGTLLSQAGNPARRTRELNRLLDPGATRAGKAASVVSSSSASSVGTSAASEASLGSSRGLSRSNAVGPASAPPAVLEHGRSGKARVEVDVVLESDLVVEGGMLRGRLEIKLRRTSDKNGGLMLAQPKIRVVGFEELLNDDTRHIFYHHATVIDGDRSSGGPSEAYVLAGSPDMCSPQAEGRAPLPCFASPPDSEGYSLGAEGNHLIPFALELPIGKGAKGSFRGKHAVVRYIVIGSVKLKSADGSNRSIAHFYRHVELFPYLNPAVVLSTAPKPIQARASKGLFLGGSGKVHLSASLHRGTWVAGQRVHVNVAIKNDTSKKVKNITLALVRTVTLYRPRPEFDMGTAQSDEASGAYIDPDACTTSTSRKKISEETLELGQKAGGKGVVTARGWWTGVESNCSVDFSHYMRLPSDALSVSRGRHVEVMYSIKVSVSSSLSADVSVELPLRVVNFVSLDPPPLKPTAAGAALSEAPSMARTWSQASSATQSEVPMIERVRSMEALRSPGKIEHATGAARSRLPLPPLGEQQHQQQYLQPDANPARRLQHQKSLDFINHAIRSATARRGGLSSGEPSPMGLGIDVPEGSESNASSSPYGDLTPQAASSSSGSSISRGVGPVHPSCMPYEHHESYANIPGVGTVPYVQVRSVALDDADDNSDDGDAGDRTLGLNDDSVDEVDFVIGSARLSEGSPEFDSVPQHHSALFATNMDEGDLSFDSDATAREDDSIREDAVREEDEYDEEEERLKAREAIEQQRRERQASQQLQLQKEQEALEQAQMEQAAAEASQRAAPSSEQDEYAEYESAARLEDSQSTTRSERALPEIEESAEDAATPIARSPAKMAMAPTASASSPAVSLRAAVAVQPTTSSPAVRVRVNSTQGATRPSLPRPPSPSKAAASPPKSALKSKSSFTFATSSAPLKAKPSVVPQPAAAASTAPIALRAKVSASQVVAPPTARGQQQPQQAAKPKPSAAPIDKPQPEKPQPEKPKSKSRSRGGRNRRSPRQGSNGSKSPTGSSSDASSPASSASELRTPESACAELPGVVVADTDAPMTGLGLSLGDEPQVITAKLTQRSGPETPRKSGIAESGDRTARNTPGDAERLQRSGSTMTLRGSAVVVPSVRAKIKALEQQRAAIRDFRGESCSPGGMGTPPRLGGTPGRTPTSGSRVASASAVLARRDEISASPSSKGLHRKPSTLSISSDAETSVSTNTDYSLRRPPSVMSFRAPMLKQ</sequence>
<dbReference type="Gene3D" id="2.60.40.640">
    <property type="match status" value="1"/>
</dbReference>
<evidence type="ECO:0000256" key="2">
    <source>
        <dbReference type="SAM" id="MobiDB-lite"/>
    </source>
</evidence>
<evidence type="ECO:0000259" key="3">
    <source>
        <dbReference type="SMART" id="SM01017"/>
    </source>
</evidence>
<evidence type="ECO:0000256" key="1">
    <source>
        <dbReference type="ARBA" id="ARBA00005298"/>
    </source>
</evidence>
<feature type="compositionally biased region" description="Low complexity" evidence="2">
    <location>
        <begin position="1467"/>
        <end position="1489"/>
    </location>
</feature>
<feature type="compositionally biased region" description="Low complexity" evidence="2">
    <location>
        <begin position="177"/>
        <end position="196"/>
    </location>
</feature>